<accession>A0A6P1Y029</accession>
<organism evidence="1 2">
    <name type="scientific">Treponema vincentii</name>
    <dbReference type="NCBI Taxonomy" id="69710"/>
    <lineage>
        <taxon>Bacteria</taxon>
        <taxon>Pseudomonadati</taxon>
        <taxon>Spirochaetota</taxon>
        <taxon>Spirochaetia</taxon>
        <taxon>Spirochaetales</taxon>
        <taxon>Treponemataceae</taxon>
        <taxon>Treponema</taxon>
    </lineage>
</organism>
<protein>
    <submittedName>
        <fullName evidence="1">Uncharacterized protein</fullName>
    </submittedName>
</protein>
<dbReference type="RefSeq" id="WP_162663150.1">
    <property type="nucleotide sequence ID" value="NZ_CP048020.1"/>
</dbReference>
<reference evidence="1 2" key="1">
    <citation type="submission" date="2020-01" db="EMBL/GenBank/DDBJ databases">
        <title>Complete genome sequence of a human oral phylogroup 1 Treponema sp. strain ATCC 700766, originally isolated from periodontitis dental plaque.</title>
        <authorList>
            <person name="Chan Y."/>
            <person name="Huo Y.-B."/>
            <person name="Yu X.-L."/>
            <person name="Zeng H."/>
            <person name="Leung W.-K."/>
            <person name="Watt R.M."/>
        </authorList>
    </citation>
    <scope>NUCLEOTIDE SEQUENCE [LARGE SCALE GENOMIC DNA]</scope>
    <source>
        <strain evidence="1 2">OMZ 804</strain>
    </source>
</reference>
<evidence type="ECO:0000313" key="2">
    <source>
        <dbReference type="Proteomes" id="UP000464374"/>
    </source>
</evidence>
<dbReference type="AlphaFoldDB" id="A0A6P1Y029"/>
<gene>
    <name evidence="1" type="ORF">GWP43_04865</name>
</gene>
<name>A0A6P1Y029_9SPIR</name>
<proteinExistence type="predicted"/>
<dbReference type="KEGG" id="trz:GWP43_04865"/>
<dbReference type="Proteomes" id="UP000464374">
    <property type="component" value="Chromosome"/>
</dbReference>
<evidence type="ECO:0000313" key="1">
    <source>
        <dbReference type="EMBL" id="QHX42894.1"/>
    </source>
</evidence>
<sequence>MIITEALIQRIRTLLNEAIPDGGSEADTHFSTIDLTITLQAAESENHALYLLWTQKAGIIQKDGGDIKSISAGGEAIEKYTAADYVNLCLKTAQGYKEAWEAERKNTSASFLICCKKDDNEAALW</sequence>
<dbReference type="EMBL" id="CP048020">
    <property type="protein sequence ID" value="QHX42894.1"/>
    <property type="molecule type" value="Genomic_DNA"/>
</dbReference>